<keyword evidence="4" id="KW-1185">Reference proteome</keyword>
<evidence type="ECO:0000313" key="4">
    <source>
        <dbReference type="Proteomes" id="UP001157006"/>
    </source>
</evidence>
<evidence type="ECO:0000313" key="3">
    <source>
        <dbReference type="EMBL" id="CAI8601441.1"/>
    </source>
</evidence>
<reference evidence="3 4" key="1">
    <citation type="submission" date="2023-01" db="EMBL/GenBank/DDBJ databases">
        <authorList>
            <person name="Kreplak J."/>
        </authorList>
    </citation>
    <scope>NUCLEOTIDE SEQUENCE [LARGE SCALE GENOMIC DNA]</scope>
</reference>
<accession>A0AAV0ZU74</accession>
<feature type="signal peptide" evidence="2">
    <location>
        <begin position="1"/>
        <end position="21"/>
    </location>
</feature>
<proteinExistence type="predicted"/>
<feature type="region of interest" description="Disordered" evidence="1">
    <location>
        <begin position="69"/>
        <end position="97"/>
    </location>
</feature>
<gene>
    <name evidence="3" type="ORF">VFH_II272840</name>
</gene>
<feature type="region of interest" description="Disordered" evidence="1">
    <location>
        <begin position="29"/>
        <end position="53"/>
    </location>
</feature>
<keyword evidence="2" id="KW-0732">Signal</keyword>
<protein>
    <submittedName>
        <fullName evidence="3">Uncharacterized protein</fullName>
    </submittedName>
</protein>
<evidence type="ECO:0000256" key="2">
    <source>
        <dbReference type="SAM" id="SignalP"/>
    </source>
</evidence>
<dbReference type="EMBL" id="OX451737">
    <property type="protein sequence ID" value="CAI8601441.1"/>
    <property type="molecule type" value="Genomic_DNA"/>
</dbReference>
<organism evidence="3 4">
    <name type="scientific">Vicia faba</name>
    <name type="common">Broad bean</name>
    <name type="synonym">Faba vulgaris</name>
    <dbReference type="NCBI Taxonomy" id="3906"/>
    <lineage>
        <taxon>Eukaryota</taxon>
        <taxon>Viridiplantae</taxon>
        <taxon>Streptophyta</taxon>
        <taxon>Embryophyta</taxon>
        <taxon>Tracheophyta</taxon>
        <taxon>Spermatophyta</taxon>
        <taxon>Magnoliopsida</taxon>
        <taxon>eudicotyledons</taxon>
        <taxon>Gunneridae</taxon>
        <taxon>Pentapetalae</taxon>
        <taxon>rosids</taxon>
        <taxon>fabids</taxon>
        <taxon>Fabales</taxon>
        <taxon>Fabaceae</taxon>
        <taxon>Papilionoideae</taxon>
        <taxon>50 kb inversion clade</taxon>
        <taxon>NPAAA clade</taxon>
        <taxon>Hologalegina</taxon>
        <taxon>IRL clade</taxon>
        <taxon>Fabeae</taxon>
        <taxon>Vicia</taxon>
    </lineage>
</organism>
<evidence type="ECO:0000256" key="1">
    <source>
        <dbReference type="SAM" id="MobiDB-lite"/>
    </source>
</evidence>
<feature type="chain" id="PRO_5043393108" evidence="2">
    <location>
        <begin position="22"/>
        <end position="171"/>
    </location>
</feature>
<name>A0AAV0ZU74_VICFA</name>
<dbReference type="Proteomes" id="UP001157006">
    <property type="component" value="Chromosome 2"/>
</dbReference>
<sequence>MMRVRFLTCFIIVLCTQDISTLGLHQNSRSQQRGLNSSNSDIQTKQPISNVGNYGSIKEEKFEQGYDLIKKANRGKGTTGAANVNDRSEPRRSKNSASSMLSWISTVCVGELSQQKKSKIGEFVNNQISKIGEDDDKLFNSKIKSMQKKKIHDIIGNHCEVGLSSPSNKKK</sequence>
<dbReference type="AlphaFoldDB" id="A0AAV0ZU74"/>